<feature type="domain" description="HTH tetR-type" evidence="6">
    <location>
        <begin position="28"/>
        <end position="88"/>
    </location>
</feature>
<reference evidence="7" key="2">
    <citation type="submission" date="2021-04" db="EMBL/GenBank/DDBJ databases">
        <authorList>
            <person name="Gilroy R."/>
        </authorList>
    </citation>
    <scope>NUCLEOTIDE SEQUENCE</scope>
    <source>
        <strain evidence="7">4376</strain>
    </source>
</reference>
<accession>A0A9D1RWS2</accession>
<dbReference type="PANTHER" id="PTHR30055:SF234">
    <property type="entry name" value="HTH-TYPE TRANSCRIPTIONAL REGULATOR BETI"/>
    <property type="match status" value="1"/>
</dbReference>
<dbReference type="PROSITE" id="PS50977">
    <property type="entry name" value="HTH_TETR_2"/>
    <property type="match status" value="1"/>
</dbReference>
<dbReference type="Gene3D" id="1.10.357.10">
    <property type="entry name" value="Tetracycline Repressor, domain 2"/>
    <property type="match status" value="1"/>
</dbReference>
<dbReference type="GO" id="GO:0003700">
    <property type="term" value="F:DNA-binding transcription factor activity"/>
    <property type="evidence" value="ECO:0007669"/>
    <property type="project" value="TreeGrafter"/>
</dbReference>
<protein>
    <submittedName>
        <fullName evidence="7">TetR/AcrR family transcriptional regulator</fullName>
    </submittedName>
</protein>
<dbReference type="InterPro" id="IPR050109">
    <property type="entry name" value="HTH-type_TetR-like_transc_reg"/>
</dbReference>
<name>A0A9D1RWS2_9CORY</name>
<dbReference type="PANTHER" id="PTHR30055">
    <property type="entry name" value="HTH-TYPE TRANSCRIPTIONAL REGULATOR RUTR"/>
    <property type="match status" value="1"/>
</dbReference>
<feature type="region of interest" description="Disordered" evidence="5">
    <location>
        <begin position="1"/>
        <end position="30"/>
    </location>
</feature>
<dbReference type="PRINTS" id="PR00455">
    <property type="entry name" value="HTHTETR"/>
</dbReference>
<reference evidence="7" key="1">
    <citation type="journal article" date="2021" name="PeerJ">
        <title>Extensive microbial diversity within the chicken gut microbiome revealed by metagenomics and culture.</title>
        <authorList>
            <person name="Gilroy R."/>
            <person name="Ravi A."/>
            <person name="Getino M."/>
            <person name="Pursley I."/>
            <person name="Horton D.L."/>
            <person name="Alikhan N.F."/>
            <person name="Baker D."/>
            <person name="Gharbi K."/>
            <person name="Hall N."/>
            <person name="Watson M."/>
            <person name="Adriaenssens E.M."/>
            <person name="Foster-Nyarko E."/>
            <person name="Jarju S."/>
            <person name="Secka A."/>
            <person name="Antonio M."/>
            <person name="Oren A."/>
            <person name="Chaudhuri R.R."/>
            <person name="La Ragione R."/>
            <person name="Hildebrand F."/>
            <person name="Pallen M.J."/>
        </authorList>
    </citation>
    <scope>NUCLEOTIDE SEQUENCE</scope>
    <source>
        <strain evidence="7">4376</strain>
    </source>
</reference>
<dbReference type="EMBL" id="DXFZ01000065">
    <property type="protein sequence ID" value="HIW95916.1"/>
    <property type="molecule type" value="Genomic_DNA"/>
</dbReference>
<evidence type="ECO:0000256" key="3">
    <source>
        <dbReference type="ARBA" id="ARBA00023163"/>
    </source>
</evidence>
<evidence type="ECO:0000313" key="8">
    <source>
        <dbReference type="Proteomes" id="UP000824189"/>
    </source>
</evidence>
<evidence type="ECO:0000313" key="7">
    <source>
        <dbReference type="EMBL" id="HIW95916.1"/>
    </source>
</evidence>
<feature type="compositionally biased region" description="Basic and acidic residues" evidence="5">
    <location>
        <begin position="19"/>
        <end position="30"/>
    </location>
</feature>
<dbReference type="InterPro" id="IPR001647">
    <property type="entry name" value="HTH_TetR"/>
</dbReference>
<evidence type="ECO:0000256" key="4">
    <source>
        <dbReference type="PROSITE-ProRule" id="PRU00335"/>
    </source>
</evidence>
<evidence type="ECO:0000256" key="5">
    <source>
        <dbReference type="SAM" id="MobiDB-lite"/>
    </source>
</evidence>
<sequence length="231" mass="26154">MNSASDMPNPGHTQAPDNPARRLRSDGRKSKERILAAAKEVAEERGYDGATIAEICRRADLPASSVYWHFGDKDQLLVKVIEESYRAWNEAWDIGDSQNVIMQMPVIAEQILDALEHHSLFIRLGLPLAIQKRKDNPRPRQMYVRNRDRIAKRLAAVGRRHFPQIPEARRDLIIGNMISGVEGIFVAEFMREGVDADSGATAPHAPLTLRDQLELHAEMVIAMILREAERY</sequence>
<evidence type="ECO:0000256" key="1">
    <source>
        <dbReference type="ARBA" id="ARBA00023015"/>
    </source>
</evidence>
<dbReference type="Proteomes" id="UP000824189">
    <property type="component" value="Unassembled WGS sequence"/>
</dbReference>
<organism evidence="7 8">
    <name type="scientific">Candidatus Corynebacterium gallistercoris</name>
    <dbReference type="NCBI Taxonomy" id="2838530"/>
    <lineage>
        <taxon>Bacteria</taxon>
        <taxon>Bacillati</taxon>
        <taxon>Actinomycetota</taxon>
        <taxon>Actinomycetes</taxon>
        <taxon>Mycobacteriales</taxon>
        <taxon>Corynebacteriaceae</taxon>
        <taxon>Corynebacterium</taxon>
    </lineage>
</organism>
<evidence type="ECO:0000259" key="6">
    <source>
        <dbReference type="PROSITE" id="PS50977"/>
    </source>
</evidence>
<keyword evidence="1" id="KW-0805">Transcription regulation</keyword>
<dbReference type="AlphaFoldDB" id="A0A9D1RWS2"/>
<keyword evidence="2 4" id="KW-0238">DNA-binding</keyword>
<dbReference type="Pfam" id="PF00440">
    <property type="entry name" value="TetR_N"/>
    <property type="match status" value="1"/>
</dbReference>
<keyword evidence="3" id="KW-0804">Transcription</keyword>
<dbReference type="InterPro" id="IPR009057">
    <property type="entry name" value="Homeodomain-like_sf"/>
</dbReference>
<dbReference type="GO" id="GO:0000976">
    <property type="term" value="F:transcription cis-regulatory region binding"/>
    <property type="evidence" value="ECO:0007669"/>
    <property type="project" value="TreeGrafter"/>
</dbReference>
<feature type="DNA-binding region" description="H-T-H motif" evidence="4">
    <location>
        <begin position="51"/>
        <end position="70"/>
    </location>
</feature>
<feature type="compositionally biased region" description="Polar residues" evidence="5">
    <location>
        <begin position="1"/>
        <end position="16"/>
    </location>
</feature>
<comment type="caution">
    <text evidence="7">The sequence shown here is derived from an EMBL/GenBank/DDBJ whole genome shotgun (WGS) entry which is preliminary data.</text>
</comment>
<evidence type="ECO:0000256" key="2">
    <source>
        <dbReference type="ARBA" id="ARBA00023125"/>
    </source>
</evidence>
<proteinExistence type="predicted"/>
<dbReference type="SUPFAM" id="SSF46689">
    <property type="entry name" value="Homeodomain-like"/>
    <property type="match status" value="1"/>
</dbReference>
<gene>
    <name evidence="7" type="ORF">H9867_05455</name>
</gene>